<dbReference type="Pfam" id="PF02674">
    <property type="entry name" value="Colicin_V"/>
    <property type="match status" value="1"/>
</dbReference>
<accession>A0A512HA97</accession>
<feature type="compositionally biased region" description="Basic and acidic residues" evidence="5">
    <location>
        <begin position="225"/>
        <end position="237"/>
    </location>
</feature>
<dbReference type="PANTHER" id="PTHR36926:SF1">
    <property type="entry name" value="COLICIN V PRODUCTION PROTEIN"/>
    <property type="match status" value="1"/>
</dbReference>
<dbReference type="GO" id="GO:0009403">
    <property type="term" value="P:toxin biosynthetic process"/>
    <property type="evidence" value="ECO:0007669"/>
    <property type="project" value="InterPro"/>
</dbReference>
<dbReference type="PANTHER" id="PTHR36926">
    <property type="entry name" value="COLICIN V PRODUCTION PROTEIN"/>
    <property type="match status" value="1"/>
</dbReference>
<keyword evidence="2 6" id="KW-0812">Transmembrane</keyword>
<dbReference type="Proteomes" id="UP000321567">
    <property type="component" value="Unassembled WGS sequence"/>
</dbReference>
<comment type="caution">
    <text evidence="7">The sequence shown here is derived from an EMBL/GenBank/DDBJ whole genome shotgun (WGS) entry which is preliminary data.</text>
</comment>
<keyword evidence="4 6" id="KW-0472">Membrane</keyword>
<evidence type="ECO:0000313" key="8">
    <source>
        <dbReference type="Proteomes" id="UP000321567"/>
    </source>
</evidence>
<proteinExistence type="predicted"/>
<protein>
    <submittedName>
        <fullName evidence="7">Colicin V biosynthesis protein</fullName>
    </submittedName>
</protein>
<feature type="transmembrane region" description="Helical" evidence="6">
    <location>
        <begin position="33"/>
        <end position="53"/>
    </location>
</feature>
<evidence type="ECO:0000256" key="2">
    <source>
        <dbReference type="ARBA" id="ARBA00022692"/>
    </source>
</evidence>
<dbReference type="GO" id="GO:0016020">
    <property type="term" value="C:membrane"/>
    <property type="evidence" value="ECO:0007669"/>
    <property type="project" value="UniProtKB-SubCell"/>
</dbReference>
<reference evidence="7 8" key="1">
    <citation type="submission" date="2019-07" db="EMBL/GenBank/DDBJ databases">
        <title>Whole genome shotgun sequence of Rhodospirillum oryzae NBRC 107573.</title>
        <authorList>
            <person name="Hosoyama A."/>
            <person name="Uohara A."/>
            <person name="Ohji S."/>
            <person name="Ichikawa N."/>
        </authorList>
    </citation>
    <scope>NUCLEOTIDE SEQUENCE [LARGE SCALE GENOMIC DNA]</scope>
    <source>
        <strain evidence="7 8">NBRC 107573</strain>
    </source>
</reference>
<dbReference type="RefSeq" id="WP_147164395.1">
    <property type="nucleotide sequence ID" value="NZ_BJZO01000075.1"/>
</dbReference>
<feature type="transmembrane region" description="Helical" evidence="6">
    <location>
        <begin position="73"/>
        <end position="96"/>
    </location>
</feature>
<gene>
    <name evidence="7" type="ORF">ROR02_25070</name>
</gene>
<evidence type="ECO:0000256" key="3">
    <source>
        <dbReference type="ARBA" id="ARBA00022989"/>
    </source>
</evidence>
<keyword evidence="8" id="KW-1185">Reference proteome</keyword>
<name>A0A512HA97_9PROT</name>
<dbReference type="OrthoDB" id="9806894at2"/>
<dbReference type="InterPro" id="IPR052719">
    <property type="entry name" value="CvpA-like"/>
</dbReference>
<evidence type="ECO:0000313" key="7">
    <source>
        <dbReference type="EMBL" id="GEO82376.1"/>
    </source>
</evidence>
<feature type="transmembrane region" description="Helical" evidence="6">
    <location>
        <begin position="6"/>
        <end position="26"/>
    </location>
</feature>
<dbReference type="EMBL" id="BJZO01000075">
    <property type="protein sequence ID" value="GEO82376.1"/>
    <property type="molecule type" value="Genomic_DNA"/>
</dbReference>
<feature type="region of interest" description="Disordered" evidence="5">
    <location>
        <begin position="201"/>
        <end position="237"/>
    </location>
</feature>
<feature type="transmembrane region" description="Helical" evidence="6">
    <location>
        <begin position="108"/>
        <end position="132"/>
    </location>
</feature>
<evidence type="ECO:0000256" key="5">
    <source>
        <dbReference type="SAM" id="MobiDB-lite"/>
    </source>
</evidence>
<sequence length="237" mass="25238">MTGWPINPVDLVVLAVLLLSAVLAFMRGFVHEVLGIAAWVGAATVALAGHKALAPLMRGLVPGSADWVAEAAAGAVLFLATLILLFILTGAIARQVRKTALNTLDRSLGFLFGLARGALILIALSIGVTWLMPPDRRPEWVRAAASMPILDRGTRIALEVLPEPLRGRTHDIGTQAGAAADRVEDLLDTGRAVQDVQSHFERLADPQPQAPQTDATGPVGYGNGQRRDLDRLIESTR</sequence>
<evidence type="ECO:0000256" key="1">
    <source>
        <dbReference type="ARBA" id="ARBA00004141"/>
    </source>
</evidence>
<dbReference type="AlphaFoldDB" id="A0A512HA97"/>
<organism evidence="7 8">
    <name type="scientific">Pararhodospirillum oryzae</name>
    <dbReference type="NCBI Taxonomy" id="478448"/>
    <lineage>
        <taxon>Bacteria</taxon>
        <taxon>Pseudomonadati</taxon>
        <taxon>Pseudomonadota</taxon>
        <taxon>Alphaproteobacteria</taxon>
        <taxon>Rhodospirillales</taxon>
        <taxon>Rhodospirillaceae</taxon>
        <taxon>Pararhodospirillum</taxon>
    </lineage>
</organism>
<comment type="subcellular location">
    <subcellularLocation>
        <location evidence="1">Membrane</location>
        <topology evidence="1">Multi-pass membrane protein</topology>
    </subcellularLocation>
</comment>
<keyword evidence="3 6" id="KW-1133">Transmembrane helix</keyword>
<evidence type="ECO:0000256" key="6">
    <source>
        <dbReference type="SAM" id="Phobius"/>
    </source>
</evidence>
<evidence type="ECO:0000256" key="4">
    <source>
        <dbReference type="ARBA" id="ARBA00023136"/>
    </source>
</evidence>
<dbReference type="InterPro" id="IPR003825">
    <property type="entry name" value="Colicin-V_CvpA"/>
</dbReference>